<evidence type="ECO:0000256" key="3">
    <source>
        <dbReference type="ARBA" id="ARBA00013236"/>
    </source>
</evidence>
<dbReference type="PANTHER" id="PTHR11098:SF1">
    <property type="entry name" value="NICOTINATE PHOSPHORIBOSYLTRANSFERASE"/>
    <property type="match status" value="1"/>
</dbReference>
<protein>
    <recommendedName>
        <fullName evidence="3">nicotinate phosphoribosyltransferase</fullName>
        <ecNumber evidence="3">6.3.4.21</ecNumber>
    </recommendedName>
</protein>
<evidence type="ECO:0000256" key="1">
    <source>
        <dbReference type="ARBA" id="ARBA00004952"/>
    </source>
</evidence>
<organism evidence="9 10">
    <name type="scientific">Alkalihalophilus lindianensis</name>
    <dbReference type="NCBI Taxonomy" id="1630542"/>
    <lineage>
        <taxon>Bacteria</taxon>
        <taxon>Bacillati</taxon>
        <taxon>Bacillota</taxon>
        <taxon>Bacilli</taxon>
        <taxon>Bacillales</taxon>
        <taxon>Bacillaceae</taxon>
        <taxon>Alkalihalophilus</taxon>
    </lineage>
</organism>
<dbReference type="EMBL" id="JAWJBA010000108">
    <property type="protein sequence ID" value="MDV2686933.1"/>
    <property type="molecule type" value="Genomic_DNA"/>
</dbReference>
<dbReference type="Gene3D" id="3.20.20.70">
    <property type="entry name" value="Aldolase class I"/>
    <property type="match status" value="1"/>
</dbReference>
<feature type="non-terminal residue" evidence="9">
    <location>
        <position position="117"/>
    </location>
</feature>
<keyword evidence="6" id="KW-0662">Pyridine nucleotide biosynthesis</keyword>
<comment type="pathway">
    <text evidence="1">Cofactor biosynthesis; NAD(+) biosynthesis; nicotinate D-ribonucleotide from nicotinate: step 1/1.</text>
</comment>
<keyword evidence="4" id="KW-0597">Phosphoprotein</keyword>
<feature type="non-terminal residue" evidence="9">
    <location>
        <position position="1"/>
    </location>
</feature>
<dbReference type="GO" id="GO:0016757">
    <property type="term" value="F:glycosyltransferase activity"/>
    <property type="evidence" value="ECO:0007669"/>
    <property type="project" value="UniProtKB-KW"/>
</dbReference>
<dbReference type="SUPFAM" id="SSF51690">
    <property type="entry name" value="Nicotinate/Quinolinate PRTase C-terminal domain-like"/>
    <property type="match status" value="1"/>
</dbReference>
<dbReference type="SUPFAM" id="SSF54675">
    <property type="entry name" value="Nicotinate/Quinolinate PRTase N-terminal domain-like"/>
    <property type="match status" value="1"/>
</dbReference>
<evidence type="ECO:0000256" key="2">
    <source>
        <dbReference type="ARBA" id="ARBA00010897"/>
    </source>
</evidence>
<proteinExistence type="inferred from homology"/>
<comment type="similarity">
    <text evidence="2">Belongs to the NAPRTase family.</text>
</comment>
<dbReference type="Proteomes" id="UP001287282">
    <property type="component" value="Unassembled WGS sequence"/>
</dbReference>
<name>A0ABU3XGB1_9BACI</name>
<evidence type="ECO:0000256" key="6">
    <source>
        <dbReference type="ARBA" id="ARBA00022642"/>
    </source>
</evidence>
<evidence type="ECO:0000256" key="4">
    <source>
        <dbReference type="ARBA" id="ARBA00022553"/>
    </source>
</evidence>
<gene>
    <name evidence="9" type="ORF">RYX56_21520</name>
</gene>
<dbReference type="PANTHER" id="PTHR11098">
    <property type="entry name" value="NICOTINATE PHOSPHORIBOSYLTRANSFERASE"/>
    <property type="match status" value="1"/>
</dbReference>
<dbReference type="InterPro" id="IPR013785">
    <property type="entry name" value="Aldolase_TIM"/>
</dbReference>
<evidence type="ECO:0000256" key="5">
    <source>
        <dbReference type="ARBA" id="ARBA00022598"/>
    </source>
</evidence>
<evidence type="ECO:0000256" key="7">
    <source>
        <dbReference type="ARBA" id="ARBA00048668"/>
    </source>
</evidence>
<dbReference type="InterPro" id="IPR007229">
    <property type="entry name" value="Nic_PRibTrfase-Fam"/>
</dbReference>
<reference evidence="9 10" key="1">
    <citation type="submission" date="2023-10" db="EMBL/GenBank/DDBJ databases">
        <title>Screening of Alkalihalobacillus lindianensis BZ-TG-R113 and Its Alleviation of Salt Stress on Rapeseed Growth.</title>
        <authorList>
            <person name="Zhao B."/>
            <person name="Guo T."/>
        </authorList>
    </citation>
    <scope>NUCLEOTIDE SEQUENCE [LARGE SCALE GENOMIC DNA]</scope>
    <source>
        <strain evidence="9 10">BZ-TG-R113</strain>
    </source>
</reference>
<comment type="caution">
    <text evidence="9">The sequence shown here is derived from an EMBL/GenBank/DDBJ whole genome shotgun (WGS) entry which is preliminary data.</text>
</comment>
<dbReference type="InterPro" id="IPR036068">
    <property type="entry name" value="Nicotinate_pribotase-like_C"/>
</dbReference>
<keyword evidence="10" id="KW-1185">Reference proteome</keyword>
<keyword evidence="9" id="KW-0808">Transferase</keyword>
<dbReference type="Pfam" id="PF04095">
    <property type="entry name" value="NAPRTase"/>
    <property type="match status" value="1"/>
</dbReference>
<sequence length="117" mass="12782">EPILRVDAPLAEAQLIETALLNIVNYQTLIATKASRIKQVVGHEVAIEFGTRRAQEMDAAVCGTRAAYLGGFEATSNVRAGKMFGIPVSGTHAHSMVQAYKDEYTAFHKYAETHKDC</sequence>
<evidence type="ECO:0000313" key="10">
    <source>
        <dbReference type="Proteomes" id="UP001287282"/>
    </source>
</evidence>
<comment type="catalytic activity">
    <reaction evidence="7">
        <text>5-phospho-alpha-D-ribose 1-diphosphate + nicotinate + ATP + H2O = nicotinate beta-D-ribonucleotide + ADP + phosphate + diphosphate</text>
        <dbReference type="Rhea" id="RHEA:36163"/>
        <dbReference type="ChEBI" id="CHEBI:15377"/>
        <dbReference type="ChEBI" id="CHEBI:30616"/>
        <dbReference type="ChEBI" id="CHEBI:32544"/>
        <dbReference type="ChEBI" id="CHEBI:33019"/>
        <dbReference type="ChEBI" id="CHEBI:43474"/>
        <dbReference type="ChEBI" id="CHEBI:57502"/>
        <dbReference type="ChEBI" id="CHEBI:58017"/>
        <dbReference type="ChEBI" id="CHEBI:456216"/>
        <dbReference type="EC" id="6.3.4.21"/>
    </reaction>
</comment>
<accession>A0ABU3XGB1</accession>
<keyword evidence="5" id="KW-0436">Ligase</keyword>
<dbReference type="Gene3D" id="3.20.140.10">
    <property type="entry name" value="nicotinate phosphoribosyltransferase"/>
    <property type="match status" value="1"/>
</dbReference>
<dbReference type="InterPro" id="IPR041525">
    <property type="entry name" value="N/Namide_PRibTrfase"/>
</dbReference>
<evidence type="ECO:0000259" key="8">
    <source>
        <dbReference type="Pfam" id="PF04095"/>
    </source>
</evidence>
<keyword evidence="9" id="KW-0328">Glycosyltransferase</keyword>
<evidence type="ECO:0000313" key="9">
    <source>
        <dbReference type="EMBL" id="MDV2686933.1"/>
    </source>
</evidence>
<dbReference type="EC" id="6.3.4.21" evidence="3"/>
<feature type="domain" description="Nicotinate/nicotinamide phosphoribosyltransferase" evidence="8">
    <location>
        <begin position="48"/>
        <end position="101"/>
    </location>
</feature>